<name>A0A2Z6Q9I7_9GLOM</name>
<proteinExistence type="predicted"/>
<evidence type="ECO:0000313" key="4">
    <source>
        <dbReference type="Proteomes" id="UP000247702"/>
    </source>
</evidence>
<dbReference type="EMBL" id="BLAL01000053">
    <property type="protein sequence ID" value="GES80843.1"/>
    <property type="molecule type" value="Genomic_DNA"/>
</dbReference>
<dbReference type="EMBL" id="BEXD01000367">
    <property type="protein sequence ID" value="GBB86830.1"/>
    <property type="molecule type" value="Genomic_DNA"/>
</dbReference>
<feature type="transmembrane region" description="Helical" evidence="1">
    <location>
        <begin position="275"/>
        <end position="297"/>
    </location>
</feature>
<protein>
    <submittedName>
        <fullName evidence="2">Uncharacterized protein</fullName>
    </submittedName>
</protein>
<dbReference type="OrthoDB" id="2339353at2759"/>
<keyword evidence="1" id="KW-0472">Membrane</keyword>
<evidence type="ECO:0000256" key="1">
    <source>
        <dbReference type="SAM" id="Phobius"/>
    </source>
</evidence>
<reference evidence="2 4" key="1">
    <citation type="submission" date="2017-11" db="EMBL/GenBank/DDBJ databases">
        <title>The genome of Rhizophagus clarus HR1 reveals common genetic basis of auxotrophy among arbuscular mycorrhizal fungi.</title>
        <authorList>
            <person name="Kobayashi Y."/>
        </authorList>
    </citation>
    <scope>NUCLEOTIDE SEQUENCE [LARGE SCALE GENOMIC DNA]</scope>
    <source>
        <strain evidence="2 4">HR1</strain>
    </source>
</reference>
<sequence length="371" mass="41345">MEFVKREDESRRFRNVRYIICGLLTAVYITYLAYLIYGIVTDKPTLNVEQNFLDQIDVPDMKICGATPDLLILRCDFIMKDGNNNQVNNCNDYISSAVTDLGTHRNFCYTFKANKTIKYVHPDKPLDGLTKIGFYFYENTTAAEANALGIASLSIQLISPDFDPFMNPEKVVSEMDKATRSELELQWNFIAGMSNYVALVKFKTSIYNAILPGDVSAIIGFGPHYHITPNIESLVNYFPFNSNPYDVPPGTTGYFSVAAGSFIQESTTEQRSSTILGAIGSAGGALGVVGGIAVILFGDSRVNPWGYAHKLFKEKTPSVFIVDVEDPEEAKAQIRKLSPGRSNLSQDARTELIEHELTEIKSVIKHYLLEH</sequence>
<evidence type="ECO:0000313" key="3">
    <source>
        <dbReference type="EMBL" id="GES80843.1"/>
    </source>
</evidence>
<reference evidence="3" key="2">
    <citation type="submission" date="2019-10" db="EMBL/GenBank/DDBJ databases">
        <title>Conservation and host-specific expression of non-tandemly repeated heterogenous ribosome RNA gene in arbuscular mycorrhizal fungi.</title>
        <authorList>
            <person name="Maeda T."/>
            <person name="Kobayashi Y."/>
            <person name="Nakagawa T."/>
            <person name="Ezawa T."/>
            <person name="Yamaguchi K."/>
            <person name="Bino T."/>
            <person name="Nishimoto Y."/>
            <person name="Shigenobu S."/>
            <person name="Kawaguchi M."/>
        </authorList>
    </citation>
    <scope>NUCLEOTIDE SEQUENCE</scope>
    <source>
        <strain evidence="3">HR1</strain>
    </source>
</reference>
<keyword evidence="1" id="KW-1133">Transmembrane helix</keyword>
<comment type="caution">
    <text evidence="2">The sequence shown here is derived from an EMBL/GenBank/DDBJ whole genome shotgun (WGS) entry which is preliminary data.</text>
</comment>
<dbReference type="Proteomes" id="UP000615446">
    <property type="component" value="Unassembled WGS sequence"/>
</dbReference>
<feature type="transmembrane region" description="Helical" evidence="1">
    <location>
        <begin position="16"/>
        <end position="37"/>
    </location>
</feature>
<accession>A0A2Z6Q9I7</accession>
<gene>
    <name evidence="3" type="ORF">RCL2_000810500</name>
    <name evidence="2" type="ORF">RclHR1_13280002</name>
</gene>
<evidence type="ECO:0000313" key="2">
    <source>
        <dbReference type="EMBL" id="GBB86830.1"/>
    </source>
</evidence>
<keyword evidence="4" id="KW-1185">Reference proteome</keyword>
<dbReference type="Proteomes" id="UP000247702">
    <property type="component" value="Unassembled WGS sequence"/>
</dbReference>
<organism evidence="2 4">
    <name type="scientific">Rhizophagus clarus</name>
    <dbReference type="NCBI Taxonomy" id="94130"/>
    <lineage>
        <taxon>Eukaryota</taxon>
        <taxon>Fungi</taxon>
        <taxon>Fungi incertae sedis</taxon>
        <taxon>Mucoromycota</taxon>
        <taxon>Glomeromycotina</taxon>
        <taxon>Glomeromycetes</taxon>
        <taxon>Glomerales</taxon>
        <taxon>Glomeraceae</taxon>
        <taxon>Rhizophagus</taxon>
    </lineage>
</organism>
<keyword evidence="1" id="KW-0812">Transmembrane</keyword>
<dbReference type="AlphaFoldDB" id="A0A2Z6Q9I7"/>